<name>A0AAN7CB20_9PEZI</name>
<keyword evidence="2" id="KW-1185">Reference proteome</keyword>
<proteinExistence type="predicted"/>
<comment type="caution">
    <text evidence="1">The sequence shown here is derived from an EMBL/GenBank/DDBJ whole genome shotgun (WGS) entry which is preliminary data.</text>
</comment>
<dbReference type="Proteomes" id="UP001303760">
    <property type="component" value="Unassembled WGS sequence"/>
</dbReference>
<evidence type="ECO:0000313" key="2">
    <source>
        <dbReference type="Proteomes" id="UP001303760"/>
    </source>
</evidence>
<protein>
    <submittedName>
        <fullName evidence="1">Uncharacterized protein</fullName>
    </submittedName>
</protein>
<organism evidence="1 2">
    <name type="scientific">Achaetomium macrosporum</name>
    <dbReference type="NCBI Taxonomy" id="79813"/>
    <lineage>
        <taxon>Eukaryota</taxon>
        <taxon>Fungi</taxon>
        <taxon>Dikarya</taxon>
        <taxon>Ascomycota</taxon>
        <taxon>Pezizomycotina</taxon>
        <taxon>Sordariomycetes</taxon>
        <taxon>Sordariomycetidae</taxon>
        <taxon>Sordariales</taxon>
        <taxon>Chaetomiaceae</taxon>
        <taxon>Achaetomium</taxon>
    </lineage>
</organism>
<gene>
    <name evidence="1" type="ORF">C8A03DRAFT_33198</name>
</gene>
<dbReference type="EMBL" id="MU860084">
    <property type="protein sequence ID" value="KAK4238738.1"/>
    <property type="molecule type" value="Genomic_DNA"/>
</dbReference>
<reference evidence="1" key="2">
    <citation type="submission" date="2023-05" db="EMBL/GenBank/DDBJ databases">
        <authorList>
            <consortium name="Lawrence Berkeley National Laboratory"/>
            <person name="Steindorff A."/>
            <person name="Hensen N."/>
            <person name="Bonometti L."/>
            <person name="Westerberg I."/>
            <person name="Brannstrom I.O."/>
            <person name="Guillou S."/>
            <person name="Cros-Aarteil S."/>
            <person name="Calhoun S."/>
            <person name="Haridas S."/>
            <person name="Kuo A."/>
            <person name="Mondo S."/>
            <person name="Pangilinan J."/>
            <person name="Riley R."/>
            <person name="Labutti K."/>
            <person name="Andreopoulos B."/>
            <person name="Lipzen A."/>
            <person name="Chen C."/>
            <person name="Yanf M."/>
            <person name="Daum C."/>
            <person name="Ng V."/>
            <person name="Clum A."/>
            <person name="Ohm R."/>
            <person name="Martin F."/>
            <person name="Silar P."/>
            <person name="Natvig D."/>
            <person name="Lalanne C."/>
            <person name="Gautier V."/>
            <person name="Ament-Velasquez S.L."/>
            <person name="Kruys A."/>
            <person name="Hutchinson M.I."/>
            <person name="Powell A.J."/>
            <person name="Barry K."/>
            <person name="Miller A.N."/>
            <person name="Grigoriev I.V."/>
            <person name="Debuchy R."/>
            <person name="Gladieux P."/>
            <person name="Thoren M.H."/>
            <person name="Johannesson H."/>
        </authorList>
    </citation>
    <scope>NUCLEOTIDE SEQUENCE</scope>
    <source>
        <strain evidence="1">CBS 532.94</strain>
    </source>
</reference>
<evidence type="ECO:0000313" key="1">
    <source>
        <dbReference type="EMBL" id="KAK4238738.1"/>
    </source>
</evidence>
<sequence>MATAPTPLPMVYVRRGDIQDSGARNDEERHQIATTPTIIACLLVTVGPGGTGTPRYKQHQLGTLFRRGLLPLKITTYHP</sequence>
<reference evidence="1" key="1">
    <citation type="journal article" date="2023" name="Mol. Phylogenet. Evol.">
        <title>Genome-scale phylogeny and comparative genomics of the fungal order Sordariales.</title>
        <authorList>
            <person name="Hensen N."/>
            <person name="Bonometti L."/>
            <person name="Westerberg I."/>
            <person name="Brannstrom I.O."/>
            <person name="Guillou S."/>
            <person name="Cros-Aarteil S."/>
            <person name="Calhoun S."/>
            <person name="Haridas S."/>
            <person name="Kuo A."/>
            <person name="Mondo S."/>
            <person name="Pangilinan J."/>
            <person name="Riley R."/>
            <person name="LaButti K."/>
            <person name="Andreopoulos B."/>
            <person name="Lipzen A."/>
            <person name="Chen C."/>
            <person name="Yan M."/>
            <person name="Daum C."/>
            <person name="Ng V."/>
            <person name="Clum A."/>
            <person name="Steindorff A."/>
            <person name="Ohm R.A."/>
            <person name="Martin F."/>
            <person name="Silar P."/>
            <person name="Natvig D.O."/>
            <person name="Lalanne C."/>
            <person name="Gautier V."/>
            <person name="Ament-Velasquez S.L."/>
            <person name="Kruys A."/>
            <person name="Hutchinson M.I."/>
            <person name="Powell A.J."/>
            <person name="Barry K."/>
            <person name="Miller A.N."/>
            <person name="Grigoriev I.V."/>
            <person name="Debuchy R."/>
            <person name="Gladieux P."/>
            <person name="Hiltunen Thoren M."/>
            <person name="Johannesson H."/>
        </authorList>
    </citation>
    <scope>NUCLEOTIDE SEQUENCE</scope>
    <source>
        <strain evidence="1">CBS 532.94</strain>
    </source>
</reference>
<accession>A0AAN7CB20</accession>
<dbReference type="AlphaFoldDB" id="A0AAN7CB20"/>